<evidence type="ECO:0000256" key="4">
    <source>
        <dbReference type="ARBA" id="ARBA00022553"/>
    </source>
</evidence>
<dbReference type="Gene3D" id="1.10.287.130">
    <property type="match status" value="1"/>
</dbReference>
<dbReference type="Pfam" id="PF02518">
    <property type="entry name" value="HATPase_c"/>
    <property type="match status" value="1"/>
</dbReference>
<evidence type="ECO:0000256" key="2">
    <source>
        <dbReference type="ARBA" id="ARBA00004370"/>
    </source>
</evidence>
<evidence type="ECO:0000313" key="12">
    <source>
        <dbReference type="Proteomes" id="UP001056201"/>
    </source>
</evidence>
<comment type="catalytic activity">
    <reaction evidence="1">
        <text>ATP + protein L-histidine = ADP + protein N-phospho-L-histidine.</text>
        <dbReference type="EC" id="2.7.13.3"/>
    </reaction>
</comment>
<evidence type="ECO:0000313" key="11">
    <source>
        <dbReference type="EMBL" id="URI05945.1"/>
    </source>
</evidence>
<dbReference type="InterPro" id="IPR003661">
    <property type="entry name" value="HisK_dim/P_dom"/>
</dbReference>
<dbReference type="InterPro" id="IPR004358">
    <property type="entry name" value="Sig_transdc_His_kin-like_C"/>
</dbReference>
<sequence>MTGDALHRLSLRRTLIVVLLAGVFVGGIAQAWMTWRSSEAAVNAAFDRSLYGAIRAIDANVSTDSGGVGVELPYVMFELFELTASGAVFYRVATEDGLVEIGSPDLPMPQGPLATRQPYFETAMYVDGPVRIGTYVRPIERPLTNQPGTRLVIQVAEDLSSRKSFSRQFIWSAVTRDLLLALFAAGMVAAAVTWSLRPLRQLRTEVQSRAPDDLSPVETARVPADVLPLVEAMNQHVFRYRDLLAAQRRFLDDASHQLRTPLATLLMQVTFAQREPDAGKVREALQAIRVQLKHTIRQANQMLALARADASSDQPTAPVDLAALARGVTTRWWSAAREGGVDLGYEAPAGPLLVSGRAELLEEALSNLLDNALRHTPAGGRVTVKITPGPGTACIHVSDNGPGIPEDELPRATERFFRASNAQGAGSGLGLAIVQSIVRRHHGQLHLAREPNEGGLRATLELPLHKG</sequence>
<comment type="subcellular location">
    <subcellularLocation>
        <location evidence="2">Membrane</location>
    </subcellularLocation>
</comment>
<organism evidence="11 12">
    <name type="scientific">Aquincola tertiaricarbonis</name>
    <dbReference type="NCBI Taxonomy" id="391953"/>
    <lineage>
        <taxon>Bacteria</taxon>
        <taxon>Pseudomonadati</taxon>
        <taxon>Pseudomonadota</taxon>
        <taxon>Betaproteobacteria</taxon>
        <taxon>Burkholderiales</taxon>
        <taxon>Sphaerotilaceae</taxon>
        <taxon>Aquincola</taxon>
    </lineage>
</organism>
<gene>
    <name evidence="11" type="ORF">MW290_08325</name>
</gene>
<dbReference type="RefSeq" id="WP_250194210.1">
    <property type="nucleotide sequence ID" value="NZ_CP097635.1"/>
</dbReference>
<keyword evidence="7 11" id="KW-0418">Kinase</keyword>
<dbReference type="InterPro" id="IPR050428">
    <property type="entry name" value="TCS_sensor_his_kinase"/>
</dbReference>
<evidence type="ECO:0000256" key="3">
    <source>
        <dbReference type="ARBA" id="ARBA00012438"/>
    </source>
</evidence>
<name>A0ABY4S3K4_AQUTE</name>
<keyword evidence="4" id="KW-0597">Phosphoprotein</keyword>
<dbReference type="SUPFAM" id="SSF55874">
    <property type="entry name" value="ATPase domain of HSP90 chaperone/DNA topoisomerase II/histidine kinase"/>
    <property type="match status" value="1"/>
</dbReference>
<dbReference type="EMBL" id="CP097635">
    <property type="protein sequence ID" value="URI05945.1"/>
    <property type="molecule type" value="Genomic_DNA"/>
</dbReference>
<dbReference type="EC" id="2.7.13.3" evidence="3"/>
<keyword evidence="12" id="KW-1185">Reference proteome</keyword>
<dbReference type="PANTHER" id="PTHR45436">
    <property type="entry name" value="SENSOR HISTIDINE KINASE YKOH"/>
    <property type="match status" value="1"/>
</dbReference>
<evidence type="ECO:0000256" key="7">
    <source>
        <dbReference type="ARBA" id="ARBA00022777"/>
    </source>
</evidence>
<dbReference type="PROSITE" id="PS50109">
    <property type="entry name" value="HIS_KIN"/>
    <property type="match status" value="1"/>
</dbReference>
<accession>A0ABY4S3K4</accession>
<evidence type="ECO:0000256" key="8">
    <source>
        <dbReference type="ARBA" id="ARBA00022989"/>
    </source>
</evidence>
<dbReference type="SUPFAM" id="SSF47384">
    <property type="entry name" value="Homodimeric domain of signal transducing histidine kinase"/>
    <property type="match status" value="1"/>
</dbReference>
<evidence type="ECO:0000256" key="6">
    <source>
        <dbReference type="ARBA" id="ARBA00022692"/>
    </source>
</evidence>
<dbReference type="SMART" id="SM00387">
    <property type="entry name" value="HATPase_c"/>
    <property type="match status" value="1"/>
</dbReference>
<dbReference type="CDD" id="cd00082">
    <property type="entry name" value="HisKA"/>
    <property type="match status" value="1"/>
</dbReference>
<keyword evidence="8" id="KW-1133">Transmembrane helix</keyword>
<keyword evidence="6" id="KW-0812">Transmembrane</keyword>
<dbReference type="Proteomes" id="UP001056201">
    <property type="component" value="Chromosome 1"/>
</dbReference>
<dbReference type="Pfam" id="PF08521">
    <property type="entry name" value="2CSK_N"/>
    <property type="match status" value="1"/>
</dbReference>
<dbReference type="InterPro" id="IPR013727">
    <property type="entry name" value="2CSK_N"/>
</dbReference>
<dbReference type="SMART" id="SM00388">
    <property type="entry name" value="HisKA"/>
    <property type="match status" value="1"/>
</dbReference>
<evidence type="ECO:0000256" key="9">
    <source>
        <dbReference type="ARBA" id="ARBA00023136"/>
    </source>
</evidence>
<dbReference type="InterPro" id="IPR003594">
    <property type="entry name" value="HATPase_dom"/>
</dbReference>
<reference evidence="11" key="1">
    <citation type="submission" date="2022-05" db="EMBL/GenBank/DDBJ databases">
        <title>An RpoN-dependent PEP-CTERM gene is involved in floc formation of an Aquincola tertiaricarbonis strain.</title>
        <authorList>
            <person name="Qiu D."/>
            <person name="Xia M."/>
        </authorList>
    </citation>
    <scope>NUCLEOTIDE SEQUENCE</scope>
    <source>
        <strain evidence="11">RN12</strain>
    </source>
</reference>
<dbReference type="InterPro" id="IPR036890">
    <property type="entry name" value="HATPase_C_sf"/>
</dbReference>
<keyword evidence="9" id="KW-0472">Membrane</keyword>
<dbReference type="PANTHER" id="PTHR45436:SF1">
    <property type="entry name" value="SENSOR PROTEIN QSEC"/>
    <property type="match status" value="1"/>
</dbReference>
<dbReference type="PRINTS" id="PR00344">
    <property type="entry name" value="BCTRLSENSOR"/>
</dbReference>
<evidence type="ECO:0000256" key="5">
    <source>
        <dbReference type="ARBA" id="ARBA00022679"/>
    </source>
</evidence>
<protein>
    <recommendedName>
        <fullName evidence="3">histidine kinase</fullName>
        <ecNumber evidence="3">2.7.13.3</ecNumber>
    </recommendedName>
</protein>
<dbReference type="GO" id="GO:0016301">
    <property type="term" value="F:kinase activity"/>
    <property type="evidence" value="ECO:0007669"/>
    <property type="project" value="UniProtKB-KW"/>
</dbReference>
<evidence type="ECO:0000256" key="1">
    <source>
        <dbReference type="ARBA" id="ARBA00000085"/>
    </source>
</evidence>
<dbReference type="InterPro" id="IPR005467">
    <property type="entry name" value="His_kinase_dom"/>
</dbReference>
<feature type="domain" description="Histidine kinase" evidence="10">
    <location>
        <begin position="253"/>
        <end position="466"/>
    </location>
</feature>
<proteinExistence type="predicted"/>
<dbReference type="CDD" id="cd00075">
    <property type="entry name" value="HATPase"/>
    <property type="match status" value="1"/>
</dbReference>
<dbReference type="InterPro" id="IPR036097">
    <property type="entry name" value="HisK_dim/P_sf"/>
</dbReference>
<keyword evidence="5" id="KW-0808">Transferase</keyword>
<evidence type="ECO:0000259" key="10">
    <source>
        <dbReference type="PROSITE" id="PS50109"/>
    </source>
</evidence>
<dbReference type="Gene3D" id="3.30.565.10">
    <property type="entry name" value="Histidine kinase-like ATPase, C-terminal domain"/>
    <property type="match status" value="1"/>
</dbReference>
<dbReference type="Pfam" id="PF00512">
    <property type="entry name" value="HisKA"/>
    <property type="match status" value="1"/>
</dbReference>